<reference evidence="3 4" key="1">
    <citation type="submission" date="2021-07" db="EMBL/GenBank/DDBJ databases">
        <title>The Aristolochia fimbriata genome: insights into angiosperm evolution, floral development and chemical biosynthesis.</title>
        <authorList>
            <person name="Jiao Y."/>
        </authorList>
    </citation>
    <scope>NUCLEOTIDE SEQUENCE [LARGE SCALE GENOMIC DNA]</scope>
    <source>
        <strain evidence="3">IBCAS-2021</strain>
        <tissue evidence="3">Leaf</tissue>
    </source>
</reference>
<feature type="domain" description="DUF4219" evidence="2">
    <location>
        <begin position="9"/>
        <end position="34"/>
    </location>
</feature>
<evidence type="ECO:0000256" key="1">
    <source>
        <dbReference type="SAM" id="MobiDB-lite"/>
    </source>
</evidence>
<evidence type="ECO:0000313" key="4">
    <source>
        <dbReference type="Proteomes" id="UP000825729"/>
    </source>
</evidence>
<dbReference type="InterPro" id="IPR025314">
    <property type="entry name" value="DUF4219"/>
</dbReference>
<proteinExistence type="predicted"/>
<dbReference type="Pfam" id="PF13961">
    <property type="entry name" value="DUF4219"/>
    <property type="match status" value="1"/>
</dbReference>
<comment type="caution">
    <text evidence="3">The sequence shown here is derived from an EMBL/GenBank/DDBJ whole genome shotgun (WGS) entry which is preliminary data.</text>
</comment>
<protein>
    <recommendedName>
        <fullName evidence="2">DUF4219 domain-containing protein</fullName>
    </recommendedName>
</protein>
<dbReference type="AlphaFoldDB" id="A0AAV7F0C1"/>
<gene>
    <name evidence="3" type="ORF">H6P81_007038</name>
</gene>
<feature type="region of interest" description="Disordered" evidence="1">
    <location>
        <begin position="39"/>
        <end position="73"/>
    </location>
</feature>
<evidence type="ECO:0000259" key="2">
    <source>
        <dbReference type="Pfam" id="PF13961"/>
    </source>
</evidence>
<accession>A0AAV7F0C1</accession>
<keyword evidence="4" id="KW-1185">Reference proteome</keyword>
<dbReference type="Proteomes" id="UP000825729">
    <property type="component" value="Unassembled WGS sequence"/>
</dbReference>
<feature type="compositionally biased region" description="Basic and acidic residues" evidence="1">
    <location>
        <begin position="54"/>
        <end position="65"/>
    </location>
</feature>
<sequence>MEAMPIPKLTKENYGNWSIQMKTFLAAKDLWEIVRDGYEQPESDEEAALTTTERGVDESKFEKISGTKTSKQA</sequence>
<organism evidence="3 4">
    <name type="scientific">Aristolochia fimbriata</name>
    <name type="common">White veined hardy Dutchman's pipe vine</name>
    <dbReference type="NCBI Taxonomy" id="158543"/>
    <lineage>
        <taxon>Eukaryota</taxon>
        <taxon>Viridiplantae</taxon>
        <taxon>Streptophyta</taxon>
        <taxon>Embryophyta</taxon>
        <taxon>Tracheophyta</taxon>
        <taxon>Spermatophyta</taxon>
        <taxon>Magnoliopsida</taxon>
        <taxon>Magnoliidae</taxon>
        <taxon>Piperales</taxon>
        <taxon>Aristolochiaceae</taxon>
        <taxon>Aristolochia</taxon>
    </lineage>
</organism>
<evidence type="ECO:0000313" key="3">
    <source>
        <dbReference type="EMBL" id="KAG9454134.1"/>
    </source>
</evidence>
<name>A0AAV7F0C1_ARIFI</name>
<dbReference type="EMBL" id="JAINDJ010000003">
    <property type="protein sequence ID" value="KAG9454134.1"/>
    <property type="molecule type" value="Genomic_DNA"/>
</dbReference>